<feature type="compositionally biased region" description="Basic residues" evidence="1">
    <location>
        <begin position="247"/>
        <end position="257"/>
    </location>
</feature>
<accession>A0A310S6D3</accession>
<feature type="region of interest" description="Disordered" evidence="1">
    <location>
        <begin position="171"/>
        <end position="215"/>
    </location>
</feature>
<feature type="compositionally biased region" description="Basic and acidic residues" evidence="1">
    <location>
        <begin position="200"/>
        <end position="215"/>
    </location>
</feature>
<dbReference type="AlphaFoldDB" id="A0A310S6D3"/>
<reference evidence="2 3" key="1">
    <citation type="submission" date="2015-07" db="EMBL/GenBank/DDBJ databases">
        <title>The genome of Eufriesea mexicana.</title>
        <authorList>
            <person name="Pan H."/>
            <person name="Kapheim K."/>
        </authorList>
    </citation>
    <scope>NUCLEOTIDE SEQUENCE [LARGE SCALE GENOMIC DNA]</scope>
    <source>
        <strain evidence="2">0111107269</strain>
        <tissue evidence="2">Whole body</tissue>
    </source>
</reference>
<feature type="compositionally biased region" description="Basic and acidic residues" evidence="1">
    <location>
        <begin position="128"/>
        <end position="153"/>
    </location>
</feature>
<feature type="compositionally biased region" description="Basic and acidic residues" evidence="1">
    <location>
        <begin position="258"/>
        <end position="271"/>
    </location>
</feature>
<feature type="compositionally biased region" description="Polar residues" evidence="1">
    <location>
        <begin position="110"/>
        <end position="127"/>
    </location>
</feature>
<feature type="region of interest" description="Disordered" evidence="1">
    <location>
        <begin position="241"/>
        <end position="279"/>
    </location>
</feature>
<evidence type="ECO:0000256" key="1">
    <source>
        <dbReference type="SAM" id="MobiDB-lite"/>
    </source>
</evidence>
<dbReference type="EMBL" id="KQ768090">
    <property type="protein sequence ID" value="OAD53224.1"/>
    <property type="molecule type" value="Genomic_DNA"/>
</dbReference>
<organism evidence="2 3">
    <name type="scientific">Eufriesea mexicana</name>
    <dbReference type="NCBI Taxonomy" id="516756"/>
    <lineage>
        <taxon>Eukaryota</taxon>
        <taxon>Metazoa</taxon>
        <taxon>Ecdysozoa</taxon>
        <taxon>Arthropoda</taxon>
        <taxon>Hexapoda</taxon>
        <taxon>Insecta</taxon>
        <taxon>Pterygota</taxon>
        <taxon>Neoptera</taxon>
        <taxon>Endopterygota</taxon>
        <taxon>Hymenoptera</taxon>
        <taxon>Apocrita</taxon>
        <taxon>Aculeata</taxon>
        <taxon>Apoidea</taxon>
        <taxon>Anthophila</taxon>
        <taxon>Apidae</taxon>
        <taxon>Eufriesea</taxon>
    </lineage>
</organism>
<dbReference type="Proteomes" id="UP000250275">
    <property type="component" value="Unassembled WGS sequence"/>
</dbReference>
<sequence>MSGRGVLDGLMVKDWLVSKAFFSLSLVERVAVELDSMGADEVPHWQTTKNLECGRHLDINRPRCIVHSEAYVSPTNYPSQNHQQFVGYSLLIVLCLACAPPSVKPISIRSSQHEVAQSSNPNEIDITQSDRRRINNSDGSQKSESENLLRKSEVESRGLKCETNLRDLTPVQNYTGAQGREFGAGRESRVPSGTCQGKKGTRENRPAGDVEDTTGSKRDFATVSSLSKDRAIELCCFRGIRPPAEPHRKRGLPRARGRGVESETLENEHASTHMVPKQR</sequence>
<evidence type="ECO:0000313" key="3">
    <source>
        <dbReference type="Proteomes" id="UP000250275"/>
    </source>
</evidence>
<keyword evidence="3" id="KW-1185">Reference proteome</keyword>
<gene>
    <name evidence="2" type="ORF">WN48_10643</name>
</gene>
<name>A0A310S6D3_9HYME</name>
<protein>
    <submittedName>
        <fullName evidence="2">Uncharacterized protein</fullName>
    </submittedName>
</protein>
<evidence type="ECO:0000313" key="2">
    <source>
        <dbReference type="EMBL" id="OAD53224.1"/>
    </source>
</evidence>
<feature type="region of interest" description="Disordered" evidence="1">
    <location>
        <begin position="110"/>
        <end position="153"/>
    </location>
</feature>
<proteinExistence type="predicted"/>